<organism evidence="2 3">
    <name type="scientific">Trema orientale</name>
    <name type="common">Charcoal tree</name>
    <name type="synonym">Celtis orientalis</name>
    <dbReference type="NCBI Taxonomy" id="63057"/>
    <lineage>
        <taxon>Eukaryota</taxon>
        <taxon>Viridiplantae</taxon>
        <taxon>Streptophyta</taxon>
        <taxon>Embryophyta</taxon>
        <taxon>Tracheophyta</taxon>
        <taxon>Spermatophyta</taxon>
        <taxon>Magnoliopsida</taxon>
        <taxon>eudicotyledons</taxon>
        <taxon>Gunneridae</taxon>
        <taxon>Pentapetalae</taxon>
        <taxon>rosids</taxon>
        <taxon>fabids</taxon>
        <taxon>Rosales</taxon>
        <taxon>Cannabaceae</taxon>
        <taxon>Trema</taxon>
    </lineage>
</organism>
<dbReference type="Proteomes" id="UP000237000">
    <property type="component" value="Unassembled WGS sequence"/>
</dbReference>
<feature type="domain" description="Putative plant transposon protein" evidence="1">
    <location>
        <begin position="3"/>
        <end position="56"/>
    </location>
</feature>
<comment type="caution">
    <text evidence="2">The sequence shown here is derived from an EMBL/GenBank/DDBJ whole genome shotgun (WGS) entry which is preliminary data.</text>
</comment>
<reference evidence="3" key="1">
    <citation type="submission" date="2016-06" db="EMBL/GenBank/DDBJ databases">
        <title>Parallel loss of symbiosis genes in relatives of nitrogen-fixing non-legume Parasponia.</title>
        <authorList>
            <person name="Van Velzen R."/>
            <person name="Holmer R."/>
            <person name="Bu F."/>
            <person name="Rutten L."/>
            <person name="Van Zeijl A."/>
            <person name="Liu W."/>
            <person name="Santuari L."/>
            <person name="Cao Q."/>
            <person name="Sharma T."/>
            <person name="Shen D."/>
            <person name="Roswanjaya Y."/>
            <person name="Wardhani T."/>
            <person name="Kalhor M.S."/>
            <person name="Jansen J."/>
            <person name="Van den Hoogen J."/>
            <person name="Gungor B."/>
            <person name="Hartog M."/>
            <person name="Hontelez J."/>
            <person name="Verver J."/>
            <person name="Yang W.-C."/>
            <person name="Schijlen E."/>
            <person name="Repin R."/>
            <person name="Schilthuizen M."/>
            <person name="Schranz E."/>
            <person name="Heidstra R."/>
            <person name="Miyata K."/>
            <person name="Fedorova E."/>
            <person name="Kohlen W."/>
            <person name="Bisseling T."/>
            <person name="Smit S."/>
            <person name="Geurts R."/>
        </authorList>
    </citation>
    <scope>NUCLEOTIDE SEQUENCE [LARGE SCALE GENOMIC DNA]</scope>
    <source>
        <strain evidence="3">cv. RG33-2</strain>
    </source>
</reference>
<proteinExistence type="predicted"/>
<evidence type="ECO:0000313" key="3">
    <source>
        <dbReference type="Proteomes" id="UP000237000"/>
    </source>
</evidence>
<keyword evidence="3" id="KW-1185">Reference proteome</keyword>
<protein>
    <recommendedName>
        <fullName evidence="1">Putative plant transposon protein domain-containing protein</fullName>
    </recommendedName>
</protein>
<sequence>MVFPANALNPYGKVWFYFICSNLIPSKHVTEVTTDRAALLFCIVIERLIDVSKVIKRPSSPSQRLSILHGLLSYWHKTLGLWLQPLSLAYR</sequence>
<gene>
    <name evidence="2" type="ORF">TorRG33x02_231020</name>
</gene>
<dbReference type="InParanoid" id="A0A2P5E6I0"/>
<evidence type="ECO:0000313" key="2">
    <source>
        <dbReference type="EMBL" id="PON81143.1"/>
    </source>
</evidence>
<dbReference type="OrthoDB" id="1436991at2759"/>
<accession>A0A2P5E6I0</accession>
<evidence type="ECO:0000259" key="1">
    <source>
        <dbReference type="Pfam" id="PF20167"/>
    </source>
</evidence>
<dbReference type="EMBL" id="JXTC01000224">
    <property type="protein sequence ID" value="PON81143.1"/>
    <property type="molecule type" value="Genomic_DNA"/>
</dbReference>
<name>A0A2P5E6I0_TREOI</name>
<dbReference type="Pfam" id="PF20167">
    <property type="entry name" value="Transposase_32"/>
    <property type="match status" value="1"/>
</dbReference>
<dbReference type="InterPro" id="IPR046796">
    <property type="entry name" value="Transposase_32_dom"/>
</dbReference>
<dbReference type="AlphaFoldDB" id="A0A2P5E6I0"/>